<evidence type="ECO:0000313" key="2">
    <source>
        <dbReference type="Proteomes" id="UP000198211"/>
    </source>
</evidence>
<evidence type="ECO:0000313" key="1">
    <source>
        <dbReference type="EMBL" id="OWY96775.1"/>
    </source>
</evidence>
<accession>A0A225UU24</accession>
<gene>
    <name evidence="1" type="ORF">PHMEG_00032875</name>
</gene>
<sequence>MKRLRFGNEERTQGFTNLKSIVEQTTLKHAISAFEALNLRNVKNLFKDPEFRVWLKYVDDLNNKTPDKASAASVLVKQYGDARFSKMLLVAMKDRKTEALARTLQDQLFKRWKNQNISPLQVFTFLNLGRGDIISNPLLTSWLKYMDEFMVRNPTTKKFMLDAIYNEFMVQNPTTKKFMLDAIYNDFDERTLAQVLEAGLKVKATKTISSTLETDLFIKWERMSYTPNIAFKAVGLNQGTGSLLLDPVFNLWVRYMSEYNTKHPGVTTSTLSTLRKHYSDKAIENMIAIAKNEPATRHIANNLESLLITEWQKSLSTFLKIYKQRKPLDWS</sequence>
<proteinExistence type="predicted"/>
<protein>
    <submittedName>
        <fullName evidence="1">RxLR effector protein</fullName>
    </submittedName>
</protein>
<dbReference type="Proteomes" id="UP000198211">
    <property type="component" value="Unassembled WGS sequence"/>
</dbReference>
<comment type="caution">
    <text evidence="1">The sequence shown here is derived from an EMBL/GenBank/DDBJ whole genome shotgun (WGS) entry which is preliminary data.</text>
</comment>
<dbReference type="EMBL" id="NBNE01011238">
    <property type="protein sequence ID" value="OWY96775.1"/>
    <property type="molecule type" value="Genomic_DNA"/>
</dbReference>
<dbReference type="AlphaFoldDB" id="A0A225UU24"/>
<organism evidence="1 2">
    <name type="scientific">Phytophthora megakarya</name>
    <dbReference type="NCBI Taxonomy" id="4795"/>
    <lineage>
        <taxon>Eukaryota</taxon>
        <taxon>Sar</taxon>
        <taxon>Stramenopiles</taxon>
        <taxon>Oomycota</taxon>
        <taxon>Peronosporomycetes</taxon>
        <taxon>Peronosporales</taxon>
        <taxon>Peronosporaceae</taxon>
        <taxon>Phytophthora</taxon>
    </lineage>
</organism>
<reference evidence="2" key="1">
    <citation type="submission" date="2017-03" db="EMBL/GenBank/DDBJ databases">
        <title>Phytopthora megakarya and P. palmivora, two closely related causual agents of cacao black pod achieved similar genome size and gene model numbers by different mechanisms.</title>
        <authorList>
            <person name="Ali S."/>
            <person name="Shao J."/>
            <person name="Larry D.J."/>
            <person name="Kronmiller B."/>
            <person name="Shen D."/>
            <person name="Strem M.D."/>
            <person name="Melnick R.L."/>
            <person name="Guiltinan M.J."/>
            <person name="Tyler B.M."/>
            <person name="Meinhardt L.W."/>
            <person name="Bailey B.A."/>
        </authorList>
    </citation>
    <scope>NUCLEOTIDE SEQUENCE [LARGE SCALE GENOMIC DNA]</scope>
    <source>
        <strain evidence="2">zdho120</strain>
    </source>
</reference>
<keyword evidence="2" id="KW-1185">Reference proteome</keyword>
<name>A0A225UU24_9STRA</name>